<dbReference type="InterPro" id="IPR000184">
    <property type="entry name" value="Bac_surfAg_D15"/>
</dbReference>
<keyword evidence="2 6" id="KW-0378">Hydrolase</keyword>
<keyword evidence="5" id="KW-0472">Membrane</keyword>
<name>A0ABY6N2Y0_9ALTE</name>
<dbReference type="InterPro" id="IPR002641">
    <property type="entry name" value="PNPLA_dom"/>
</dbReference>
<feature type="short sequence motif" description="GXSXG" evidence="6">
    <location>
        <begin position="81"/>
        <end position="85"/>
    </location>
</feature>
<reference evidence="9" key="1">
    <citation type="submission" date="2022-06" db="EMBL/GenBank/DDBJ databases">
        <title>Alkalimarinus sp. nov., isolated from gut of a Alitta virens.</title>
        <authorList>
            <person name="Yang A.I."/>
            <person name="Shin N.-R."/>
        </authorList>
    </citation>
    <scope>NUCLEOTIDE SEQUENCE</scope>
    <source>
        <strain evidence="9">A2M4</strain>
    </source>
</reference>
<evidence type="ECO:0000313" key="10">
    <source>
        <dbReference type="Proteomes" id="UP001163739"/>
    </source>
</evidence>
<keyword evidence="7" id="KW-0732">Signal</keyword>
<dbReference type="EMBL" id="CP100390">
    <property type="protein sequence ID" value="UZE96473.1"/>
    <property type="molecule type" value="Genomic_DNA"/>
</dbReference>
<dbReference type="Gene3D" id="3.10.20.310">
    <property type="entry name" value="membrane protein fhac"/>
    <property type="match status" value="1"/>
</dbReference>
<feature type="active site" description="Nucleophile" evidence="6">
    <location>
        <position position="83"/>
    </location>
</feature>
<organism evidence="9 10">
    <name type="scientific">Alkalimarinus alittae</name>
    <dbReference type="NCBI Taxonomy" id="2961619"/>
    <lineage>
        <taxon>Bacteria</taxon>
        <taxon>Pseudomonadati</taxon>
        <taxon>Pseudomonadota</taxon>
        <taxon>Gammaproteobacteria</taxon>
        <taxon>Alteromonadales</taxon>
        <taxon>Alteromonadaceae</taxon>
        <taxon>Alkalimarinus</taxon>
    </lineage>
</organism>
<evidence type="ECO:0000256" key="6">
    <source>
        <dbReference type="PROSITE-ProRule" id="PRU01161"/>
    </source>
</evidence>
<feature type="short sequence motif" description="GXGXXG" evidence="6">
    <location>
        <begin position="54"/>
        <end position="59"/>
    </location>
</feature>
<dbReference type="InterPro" id="IPR050301">
    <property type="entry name" value="NTE"/>
</dbReference>
<evidence type="ECO:0000313" key="9">
    <source>
        <dbReference type="EMBL" id="UZE96473.1"/>
    </source>
</evidence>
<protein>
    <submittedName>
        <fullName evidence="9">Patatin-like phospholipase family protein</fullName>
    </submittedName>
</protein>
<dbReference type="Gene3D" id="2.40.160.50">
    <property type="entry name" value="membrane protein fhac: a member of the omp85/tpsb transporter family"/>
    <property type="match status" value="1"/>
</dbReference>
<evidence type="ECO:0000256" key="1">
    <source>
        <dbReference type="ARBA" id="ARBA00004370"/>
    </source>
</evidence>
<dbReference type="Pfam" id="PF01734">
    <property type="entry name" value="Patatin"/>
    <property type="match status" value="1"/>
</dbReference>
<evidence type="ECO:0000256" key="5">
    <source>
        <dbReference type="ARBA" id="ARBA00023136"/>
    </source>
</evidence>
<comment type="subcellular location">
    <subcellularLocation>
        <location evidence="1">Membrane</location>
    </subcellularLocation>
</comment>
<evidence type="ECO:0000256" key="4">
    <source>
        <dbReference type="ARBA" id="ARBA00023098"/>
    </source>
</evidence>
<feature type="short sequence motif" description="DGA/G" evidence="6">
    <location>
        <begin position="229"/>
        <end position="231"/>
    </location>
</feature>
<dbReference type="Pfam" id="PF01103">
    <property type="entry name" value="Omp85"/>
    <property type="match status" value="1"/>
</dbReference>
<keyword evidence="3 6" id="KW-0442">Lipid degradation</keyword>
<dbReference type="Gene3D" id="3.40.1090.10">
    <property type="entry name" value="Cytosolic phospholipase A2 catalytic domain"/>
    <property type="match status" value="2"/>
</dbReference>
<dbReference type="Pfam" id="PF07244">
    <property type="entry name" value="POTRA"/>
    <property type="match status" value="1"/>
</dbReference>
<sequence>MVGLFYSAVVFAAALFSFNAFAEPSPEDEHFPRHNTLFELSKEPRPVIGLVLSGGGAKGIAHVGVLKVLEEMKIPIDIIVGTSAGASVAGVYAMGMPLDEIEYRFHVMDWDKGLRDEPPRDEKAFRRKQDDYDFATDLTLGLGADGIKFRKGLIQGQQLLTILSDLTLKSAHVEDYDQFPIRYRAVASDITTGEAVAIDKGNLALAMRASMSIPGAFPPVEYEGHLLVDGGISNNLPVDVARELGAEVIIAVDISSPLLEEDDVNSLIGVVEQLTNLLTRRNVEAQIASLTPKDILITPNLEGVGSGDFERGDELVEMGATAARNHAVRLDRLRVDDKTWVAYQQKRGRNIRLTQPVDRIEIANTSAVADKFISSRIKQKVGEALNVKELERDLDQIYGLGYFELVTYDIVSKGDQNVLKINAVEKSWGPDYLRFGLQFEDNFQDDTRFSLTFHYDQTAINHLGAEWQSSMRIGSEPFIRTEFFQPLTYESTYFLSLKGEFKEQDLNIYENGYKLSEWSVNNAHADIGLGREFGNTSELRFSYQIGKVDAELEIGKELTDKIDEDLGSFIANYTYDTLDNLFLPHDGVIARAEWKASRKDVGASRDFDRASLLVGGAYSMKRYTFTGRASVSSVTKNSAGISDFVTLGGLFNLSGYGRNQFAGPDSSFLNAMVYREFGGPFIPYMLGFSYEVGNVWDNIDEASWGGMLDSYTLFAGSDTPLGPVTIAASYADSDNQAIYITIGQDLFTMF</sequence>
<dbReference type="PROSITE" id="PS51635">
    <property type="entry name" value="PNPLA"/>
    <property type="match status" value="1"/>
</dbReference>
<evidence type="ECO:0000256" key="7">
    <source>
        <dbReference type="SAM" id="SignalP"/>
    </source>
</evidence>
<dbReference type="PANTHER" id="PTHR14226">
    <property type="entry name" value="NEUROPATHY TARGET ESTERASE/SWISS CHEESE D.MELANOGASTER"/>
    <property type="match status" value="1"/>
</dbReference>
<proteinExistence type="predicted"/>
<keyword evidence="4 6" id="KW-0443">Lipid metabolism</keyword>
<dbReference type="CDD" id="cd07205">
    <property type="entry name" value="Pat_PNPLA6_PNPLA7_NTE1_like"/>
    <property type="match status" value="1"/>
</dbReference>
<feature type="active site" description="Proton acceptor" evidence="6">
    <location>
        <position position="229"/>
    </location>
</feature>
<evidence type="ECO:0000256" key="2">
    <source>
        <dbReference type="ARBA" id="ARBA00022801"/>
    </source>
</evidence>
<gene>
    <name evidence="9" type="ORF">NKI27_01620</name>
</gene>
<feature type="signal peptide" evidence="7">
    <location>
        <begin position="1"/>
        <end position="22"/>
    </location>
</feature>
<dbReference type="RefSeq" id="WP_265047958.1">
    <property type="nucleotide sequence ID" value="NZ_CP100390.1"/>
</dbReference>
<dbReference type="Proteomes" id="UP001163739">
    <property type="component" value="Chromosome"/>
</dbReference>
<keyword evidence="10" id="KW-1185">Reference proteome</keyword>
<dbReference type="InterPro" id="IPR010827">
    <property type="entry name" value="BamA/TamA_POTRA"/>
</dbReference>
<dbReference type="InterPro" id="IPR016035">
    <property type="entry name" value="Acyl_Trfase/lysoPLipase"/>
</dbReference>
<feature type="domain" description="PNPLA" evidence="8">
    <location>
        <begin position="50"/>
        <end position="242"/>
    </location>
</feature>
<evidence type="ECO:0000256" key="3">
    <source>
        <dbReference type="ARBA" id="ARBA00022963"/>
    </source>
</evidence>
<dbReference type="SUPFAM" id="SSF52151">
    <property type="entry name" value="FabD/lysophospholipase-like"/>
    <property type="match status" value="1"/>
</dbReference>
<evidence type="ECO:0000259" key="8">
    <source>
        <dbReference type="PROSITE" id="PS51635"/>
    </source>
</evidence>
<dbReference type="PANTHER" id="PTHR14226:SF29">
    <property type="entry name" value="NEUROPATHY TARGET ESTERASE SWS"/>
    <property type="match status" value="1"/>
</dbReference>
<accession>A0ABY6N2Y0</accession>
<feature type="chain" id="PRO_5046250794" evidence="7">
    <location>
        <begin position="23"/>
        <end position="750"/>
    </location>
</feature>